<reference evidence="7" key="1">
    <citation type="journal article" date="2017" name="Appl. Environ. Microbiol.">
        <title>Molecular characterization of an Endozoicomonas-like organism causing infection in king scallop Pecten maximus L.</title>
        <authorList>
            <person name="Cano I."/>
            <person name="van Aerle R."/>
            <person name="Ross S."/>
            <person name="Verner-Jeffreys D.W."/>
            <person name="Paley R.K."/>
            <person name="Rimmer G."/>
            <person name="Ryder D."/>
            <person name="Hooper P."/>
            <person name="Stone D."/>
            <person name="Feist S.W."/>
        </authorList>
    </citation>
    <scope>NUCLEOTIDE SEQUENCE</scope>
</reference>
<dbReference type="GO" id="GO:0016020">
    <property type="term" value="C:membrane"/>
    <property type="evidence" value="ECO:0007669"/>
    <property type="project" value="UniProtKB-SubCell"/>
</dbReference>
<evidence type="ECO:0000313" key="7">
    <source>
        <dbReference type="EMBL" id="PJE80250.1"/>
    </source>
</evidence>
<feature type="transmembrane region" description="Helical" evidence="5">
    <location>
        <begin position="105"/>
        <end position="126"/>
    </location>
</feature>
<evidence type="ECO:0000256" key="4">
    <source>
        <dbReference type="ARBA" id="ARBA00023136"/>
    </source>
</evidence>
<feature type="domain" description="Yip1" evidence="6">
    <location>
        <begin position="7"/>
        <end position="183"/>
    </location>
</feature>
<organism evidence="7">
    <name type="scientific">invertebrate metagenome</name>
    <dbReference type="NCBI Taxonomy" id="1711999"/>
    <lineage>
        <taxon>unclassified sequences</taxon>
        <taxon>metagenomes</taxon>
        <taxon>organismal metagenomes</taxon>
    </lineage>
</organism>
<gene>
    <name evidence="7" type="primary">yohC</name>
    <name evidence="7" type="ORF">CI610_00777</name>
</gene>
<feature type="transmembrane region" description="Helical" evidence="5">
    <location>
        <begin position="70"/>
        <end position="93"/>
    </location>
</feature>
<evidence type="ECO:0000256" key="5">
    <source>
        <dbReference type="SAM" id="Phobius"/>
    </source>
</evidence>
<evidence type="ECO:0000256" key="2">
    <source>
        <dbReference type="ARBA" id="ARBA00022692"/>
    </source>
</evidence>
<sequence length="200" mass="22238">MIIGHLWGLIVHPEREWKLIRKESHGFCRIFLGRILWLPAIPAVSTWYGTTQVGWRISDKADAVRLSTDSALWMAVLGWLAISLGIVLMGGFIQWMSKTYGTRATYSESLAFSCYAAYPLLLSGLAGVWPAIWVLMLVALTGIAMAVWLLFSGLPYFMEIPEERAFIYASSVLCVGLVMVVALMMLTVVLWGAGMGPVYR</sequence>
<keyword evidence="4 5" id="KW-0472">Membrane</keyword>
<proteinExistence type="predicted"/>
<protein>
    <submittedName>
        <fullName evidence="7">Inner membrane protein YohC</fullName>
    </submittedName>
</protein>
<dbReference type="Pfam" id="PF04893">
    <property type="entry name" value="Yip1"/>
    <property type="match status" value="1"/>
</dbReference>
<evidence type="ECO:0000256" key="1">
    <source>
        <dbReference type="ARBA" id="ARBA00004141"/>
    </source>
</evidence>
<comment type="subcellular location">
    <subcellularLocation>
        <location evidence="1">Membrane</location>
        <topology evidence="1">Multi-pass membrane protein</topology>
    </subcellularLocation>
</comment>
<dbReference type="InterPro" id="IPR006977">
    <property type="entry name" value="Yip1_dom"/>
</dbReference>
<name>A0A2H9TAH9_9ZZZZ</name>
<dbReference type="AlphaFoldDB" id="A0A2H9TAH9"/>
<dbReference type="EMBL" id="NSIT01000025">
    <property type="protein sequence ID" value="PJE80250.1"/>
    <property type="molecule type" value="Genomic_DNA"/>
</dbReference>
<accession>A0A2H9TAH9</accession>
<evidence type="ECO:0000259" key="6">
    <source>
        <dbReference type="Pfam" id="PF04893"/>
    </source>
</evidence>
<feature type="transmembrane region" description="Helical" evidence="5">
    <location>
        <begin position="166"/>
        <end position="193"/>
    </location>
</feature>
<feature type="transmembrane region" description="Helical" evidence="5">
    <location>
        <begin position="31"/>
        <end position="50"/>
    </location>
</feature>
<keyword evidence="2 5" id="KW-0812">Transmembrane</keyword>
<evidence type="ECO:0000256" key="3">
    <source>
        <dbReference type="ARBA" id="ARBA00022989"/>
    </source>
</evidence>
<keyword evidence="3 5" id="KW-1133">Transmembrane helix</keyword>
<comment type="caution">
    <text evidence="7">The sequence shown here is derived from an EMBL/GenBank/DDBJ whole genome shotgun (WGS) entry which is preliminary data.</text>
</comment>
<feature type="transmembrane region" description="Helical" evidence="5">
    <location>
        <begin position="132"/>
        <end position="154"/>
    </location>
</feature>